<evidence type="ECO:0000256" key="2">
    <source>
        <dbReference type="ARBA" id="ARBA00012387"/>
    </source>
</evidence>
<evidence type="ECO:0000256" key="1">
    <source>
        <dbReference type="ARBA" id="ARBA00006115"/>
    </source>
</evidence>
<dbReference type="EMBL" id="QMIE01000018">
    <property type="protein sequence ID" value="TVM15207.1"/>
    <property type="molecule type" value="Genomic_DNA"/>
</dbReference>
<keyword evidence="5" id="KW-0547">Nucleotide-binding</keyword>
<dbReference type="PANTHER" id="PTHR46390:SF1">
    <property type="entry name" value="MANNOSE-1-PHOSPHATE GUANYLYLTRANSFERASE"/>
    <property type="match status" value="1"/>
</dbReference>
<dbReference type="GO" id="GO:0004475">
    <property type="term" value="F:mannose-1-phosphate guanylyltransferase (GTP) activity"/>
    <property type="evidence" value="ECO:0007669"/>
    <property type="project" value="UniProtKB-EC"/>
</dbReference>
<evidence type="ECO:0000259" key="11">
    <source>
        <dbReference type="Pfam" id="PF22640"/>
    </source>
</evidence>
<evidence type="ECO:0000313" key="13">
    <source>
        <dbReference type="Proteomes" id="UP000448292"/>
    </source>
</evidence>
<evidence type="ECO:0000259" key="9">
    <source>
        <dbReference type="Pfam" id="PF00483"/>
    </source>
</evidence>
<dbReference type="InterPro" id="IPR001538">
    <property type="entry name" value="Man6P_isomerase-2_C"/>
</dbReference>
<evidence type="ECO:0000256" key="6">
    <source>
        <dbReference type="ARBA" id="ARBA00023134"/>
    </source>
</evidence>
<dbReference type="FunFam" id="2.60.120.10:FF:000032">
    <property type="entry name" value="Mannose-1-phosphate guanylyltransferase/mannose-6-phosphate isomerase"/>
    <property type="match status" value="1"/>
</dbReference>
<evidence type="ECO:0000256" key="5">
    <source>
        <dbReference type="ARBA" id="ARBA00022741"/>
    </source>
</evidence>
<dbReference type="GO" id="GO:0000271">
    <property type="term" value="P:polysaccharide biosynthetic process"/>
    <property type="evidence" value="ECO:0007669"/>
    <property type="project" value="InterPro"/>
</dbReference>
<dbReference type="CDD" id="cd02213">
    <property type="entry name" value="cupin_PMI_typeII_C"/>
    <property type="match status" value="1"/>
</dbReference>
<feature type="domain" description="Nucleotidyl transferase" evidence="9">
    <location>
        <begin position="4"/>
        <end position="281"/>
    </location>
</feature>
<dbReference type="FunFam" id="3.90.550.10:FF:000046">
    <property type="entry name" value="Mannose-1-phosphate guanylyltransferase (GDP)"/>
    <property type="match status" value="1"/>
</dbReference>
<evidence type="ECO:0000256" key="8">
    <source>
        <dbReference type="RuleBase" id="RU004190"/>
    </source>
</evidence>
<name>A0A7M3MB33_9BACT</name>
<keyword evidence="6" id="KW-0342">GTP-binding</keyword>
<sequence>MIQPVVLAGGKGSRLWPLSRELYPKQYIAFPGEGTLFEKTLLRTRLFEQVATPIVVCNVEHRFLVAEQMQLLNMEGRIILEPVGKNTAPAAAVSALVCQEEDPVLLVMPADHKLNGEVLQKAVEDAFPLAEDGYLVAFGIAPEKPETGYGYLRKGQPLPKGFKVDSFAEKPSHDLATQYVDSGEYFWNSGIFLFRASAYLHELKKFAPEISSACTEAITGMISDLDFMRLPQDAFKACPSDSIDYAVMEKTDKCAMVVLENAEWSDLGSWSAIYETGVKDTNGNVCQGEVMVDSVKNCYLHAESRLISAVGVENLVIVETSDAVLVADKNQVQNVKNIVNALCEKNDEKAILHRKVYRPWGSYEGTDKDKRFQVKRIIVNPGQVLSLQKHHHRAEHWVVVSGTAKITVGDNEVLLTEDQSTYIPIGTVHRLENPGCIPLQLIEIQTGSYLGEDDILRLDDVYGRDGIDG</sequence>
<keyword evidence="12" id="KW-0413">Isomerase</keyword>
<dbReference type="InterPro" id="IPR011051">
    <property type="entry name" value="RmlC_Cupin_sf"/>
</dbReference>
<dbReference type="AlphaFoldDB" id="A0A7M3MB33"/>
<dbReference type="CDD" id="cd02509">
    <property type="entry name" value="GDP-M1P_Guanylyltransferase"/>
    <property type="match status" value="1"/>
</dbReference>
<dbReference type="NCBIfam" id="TIGR01479">
    <property type="entry name" value="GMP_PMI"/>
    <property type="match status" value="1"/>
</dbReference>
<reference evidence="12 13" key="1">
    <citation type="submission" date="2018-06" db="EMBL/GenBank/DDBJ databases">
        <title>Complete genome of Desulfovibrio indonesiensis P37SLT.</title>
        <authorList>
            <person name="Crispim J.S."/>
            <person name="Vidigal P.M.P."/>
            <person name="Silva L.C.F."/>
            <person name="Laguardia C.N."/>
            <person name="Araujo L.C."/>
            <person name="Dias R.S."/>
            <person name="Sousa M.P."/>
            <person name="Paula S.O."/>
            <person name="Silva C."/>
        </authorList>
    </citation>
    <scope>NUCLEOTIDE SEQUENCE [LARGE SCALE GENOMIC DNA]</scope>
    <source>
        <strain evidence="12 13">P37SLT</strain>
    </source>
</reference>
<dbReference type="InterPro" id="IPR051161">
    <property type="entry name" value="Mannose-6P_isomerase_type2"/>
</dbReference>
<dbReference type="InterPro" id="IPR014710">
    <property type="entry name" value="RmlC-like_jellyroll"/>
</dbReference>
<dbReference type="SUPFAM" id="SSF51182">
    <property type="entry name" value="RmlC-like cupins"/>
    <property type="match status" value="1"/>
</dbReference>
<gene>
    <name evidence="12" type="ORF">DPQ33_16065</name>
</gene>
<dbReference type="Pfam" id="PF00483">
    <property type="entry name" value="NTP_transferase"/>
    <property type="match status" value="1"/>
</dbReference>
<keyword evidence="3 12" id="KW-0808">Transferase</keyword>
<evidence type="ECO:0000256" key="7">
    <source>
        <dbReference type="ARBA" id="ARBA00047343"/>
    </source>
</evidence>
<dbReference type="PANTHER" id="PTHR46390">
    <property type="entry name" value="MANNOSE-1-PHOSPHATE GUANYLYLTRANSFERASE"/>
    <property type="match status" value="1"/>
</dbReference>
<protein>
    <recommendedName>
        <fullName evidence="2">mannose-1-phosphate guanylyltransferase</fullName>
        <ecNumber evidence="2">2.7.7.13</ecNumber>
    </recommendedName>
</protein>
<feature type="domain" description="MannoseP isomerase/GMP-like beta-helix" evidence="11">
    <location>
        <begin position="290"/>
        <end position="342"/>
    </location>
</feature>
<dbReference type="Pfam" id="PF01050">
    <property type="entry name" value="MannoseP_isomer"/>
    <property type="match status" value="1"/>
</dbReference>
<feature type="domain" description="Mannose-6-phosphate isomerase type II C-terminal" evidence="10">
    <location>
        <begin position="346"/>
        <end position="460"/>
    </location>
</feature>
<dbReference type="InterPro" id="IPR029044">
    <property type="entry name" value="Nucleotide-diphossugar_trans"/>
</dbReference>
<dbReference type="GO" id="GO:0009298">
    <property type="term" value="P:GDP-mannose biosynthetic process"/>
    <property type="evidence" value="ECO:0007669"/>
    <property type="project" value="TreeGrafter"/>
</dbReference>
<dbReference type="Pfam" id="PF22640">
    <property type="entry name" value="ManC_GMP_beta-helix"/>
    <property type="match status" value="1"/>
</dbReference>
<evidence type="ECO:0000313" key="12">
    <source>
        <dbReference type="EMBL" id="TVM15207.1"/>
    </source>
</evidence>
<dbReference type="EC" id="2.7.7.13" evidence="2"/>
<dbReference type="GO" id="GO:0016853">
    <property type="term" value="F:isomerase activity"/>
    <property type="evidence" value="ECO:0007669"/>
    <property type="project" value="UniProtKB-KW"/>
</dbReference>
<dbReference type="InterPro" id="IPR054566">
    <property type="entry name" value="ManC/GMP-like_b-helix"/>
</dbReference>
<dbReference type="Proteomes" id="UP000448292">
    <property type="component" value="Unassembled WGS sequence"/>
</dbReference>
<evidence type="ECO:0000256" key="4">
    <source>
        <dbReference type="ARBA" id="ARBA00022695"/>
    </source>
</evidence>
<accession>A0A7M3MB33</accession>
<dbReference type="InterPro" id="IPR049577">
    <property type="entry name" value="GMPP_N"/>
</dbReference>
<evidence type="ECO:0000256" key="3">
    <source>
        <dbReference type="ARBA" id="ARBA00022679"/>
    </source>
</evidence>
<dbReference type="Gene3D" id="2.60.120.10">
    <property type="entry name" value="Jelly Rolls"/>
    <property type="match status" value="1"/>
</dbReference>
<keyword evidence="13" id="KW-1185">Reference proteome</keyword>
<dbReference type="Gene3D" id="3.90.550.10">
    <property type="entry name" value="Spore Coat Polysaccharide Biosynthesis Protein SpsA, Chain A"/>
    <property type="match status" value="1"/>
</dbReference>
<organism evidence="12 13">
    <name type="scientific">Oceanidesulfovibrio indonesiensis</name>
    <dbReference type="NCBI Taxonomy" id="54767"/>
    <lineage>
        <taxon>Bacteria</taxon>
        <taxon>Pseudomonadati</taxon>
        <taxon>Thermodesulfobacteriota</taxon>
        <taxon>Desulfovibrionia</taxon>
        <taxon>Desulfovibrionales</taxon>
        <taxon>Desulfovibrionaceae</taxon>
        <taxon>Oceanidesulfovibrio</taxon>
    </lineage>
</organism>
<dbReference type="InterPro" id="IPR005835">
    <property type="entry name" value="NTP_transferase_dom"/>
</dbReference>
<keyword evidence="4 12" id="KW-0548">Nucleotidyltransferase</keyword>
<comment type="similarity">
    <text evidence="1 8">Belongs to the mannose-6-phosphate isomerase type 2 family.</text>
</comment>
<dbReference type="InterPro" id="IPR006375">
    <property type="entry name" value="Man1P_GuaTrfase/Man6P_Isoase"/>
</dbReference>
<proteinExistence type="inferred from homology"/>
<dbReference type="RefSeq" id="WP_144304242.1">
    <property type="nucleotide sequence ID" value="NZ_QMIE01000018.1"/>
</dbReference>
<evidence type="ECO:0000259" key="10">
    <source>
        <dbReference type="Pfam" id="PF01050"/>
    </source>
</evidence>
<comment type="caution">
    <text evidence="12">The sequence shown here is derived from an EMBL/GenBank/DDBJ whole genome shotgun (WGS) entry which is preliminary data.</text>
</comment>
<dbReference type="SUPFAM" id="SSF53448">
    <property type="entry name" value="Nucleotide-diphospho-sugar transferases"/>
    <property type="match status" value="1"/>
</dbReference>
<dbReference type="OrthoDB" id="9806359at2"/>
<comment type="catalytic activity">
    <reaction evidence="7">
        <text>alpha-D-mannose 1-phosphate + GTP + H(+) = GDP-alpha-D-mannose + diphosphate</text>
        <dbReference type="Rhea" id="RHEA:15229"/>
        <dbReference type="ChEBI" id="CHEBI:15378"/>
        <dbReference type="ChEBI" id="CHEBI:33019"/>
        <dbReference type="ChEBI" id="CHEBI:37565"/>
        <dbReference type="ChEBI" id="CHEBI:57527"/>
        <dbReference type="ChEBI" id="CHEBI:58409"/>
        <dbReference type="EC" id="2.7.7.13"/>
    </reaction>
</comment>
<dbReference type="GO" id="GO:0005525">
    <property type="term" value="F:GTP binding"/>
    <property type="evidence" value="ECO:0007669"/>
    <property type="project" value="UniProtKB-KW"/>
</dbReference>